<dbReference type="Gene3D" id="3.50.50.100">
    <property type="match status" value="1"/>
</dbReference>
<organism evidence="6 7">
    <name type="scientific">Venturia effusa</name>
    <dbReference type="NCBI Taxonomy" id="50376"/>
    <lineage>
        <taxon>Eukaryota</taxon>
        <taxon>Fungi</taxon>
        <taxon>Dikarya</taxon>
        <taxon>Ascomycota</taxon>
        <taxon>Pezizomycotina</taxon>
        <taxon>Dothideomycetes</taxon>
        <taxon>Pleosporomycetidae</taxon>
        <taxon>Venturiales</taxon>
        <taxon>Venturiaceae</taxon>
        <taxon>Venturia</taxon>
    </lineage>
</organism>
<dbReference type="GO" id="GO:0005737">
    <property type="term" value="C:cytoplasm"/>
    <property type="evidence" value="ECO:0007669"/>
    <property type="project" value="TreeGrafter"/>
</dbReference>
<dbReference type="InterPro" id="IPR036188">
    <property type="entry name" value="FAD/NAD-bd_sf"/>
</dbReference>
<evidence type="ECO:0000313" key="7">
    <source>
        <dbReference type="Proteomes" id="UP000316270"/>
    </source>
</evidence>
<comment type="similarity">
    <text evidence="1">Belongs to the FAD-dependent oxidoreductase family.</text>
</comment>
<dbReference type="Pfam" id="PF07992">
    <property type="entry name" value="Pyr_redox_2"/>
    <property type="match status" value="1"/>
</dbReference>
<keyword evidence="3" id="KW-0274">FAD</keyword>
<dbReference type="PRINTS" id="PR00368">
    <property type="entry name" value="FADPNR"/>
</dbReference>
<dbReference type="PANTHER" id="PTHR43735">
    <property type="entry name" value="APOPTOSIS-INDUCING FACTOR 1"/>
    <property type="match status" value="1"/>
</dbReference>
<dbReference type="Proteomes" id="UP000316270">
    <property type="component" value="Chromosome 9"/>
</dbReference>
<accession>A0A517LCR0</accession>
<evidence type="ECO:0000256" key="4">
    <source>
        <dbReference type="ARBA" id="ARBA00023002"/>
    </source>
</evidence>
<dbReference type="GO" id="GO:0004174">
    <property type="term" value="F:electron-transferring-flavoprotein dehydrogenase activity"/>
    <property type="evidence" value="ECO:0007669"/>
    <property type="project" value="TreeGrafter"/>
</dbReference>
<evidence type="ECO:0000256" key="2">
    <source>
        <dbReference type="ARBA" id="ARBA00022630"/>
    </source>
</evidence>
<dbReference type="PRINTS" id="PR00411">
    <property type="entry name" value="PNDRDTASEI"/>
</dbReference>
<sequence>MEFPKITKLKPRTVVILGAGLGGLPLAHELLKHTFAKVRQRLKIILVFPNSHFYWNIAAVRGIIPGTIPDDQLFLPIEPGFAKYASEQFEFIQGKAEFMDVRQNKVTIAKNDGTSAILEYDQLIVATGSQVHNNLPLKSIGTYGRTLDALHSLQRKIEDSRYIVVAGSGPTGVEVAGELASHYGTAKKITLVVNGGSVLHFSKVLPEVSHSVEKSLMRLGVNLVHNTQVLNSHEDVAGKTILTLSGQASITADLYLPLFGTKVNTSFVPPRLLDPAGNLNLGRKMRVLGTDNVWGLGDVGNVEAKQWTVIDAQVAHLSMALQLVLTGRSDQVKEYTPSAKKMMFISMGRRYATGQFGSWKLHRWIVSWAKGRSLFVGDAPAYVNGKQ</sequence>
<keyword evidence="7" id="KW-1185">Reference proteome</keyword>
<keyword evidence="2" id="KW-0285">Flavoprotein</keyword>
<feature type="domain" description="FAD/NAD(P)-binding" evidence="5">
    <location>
        <begin position="13"/>
        <end position="308"/>
    </location>
</feature>
<dbReference type="AlphaFoldDB" id="A0A517LCR0"/>
<name>A0A517LCR0_9PEZI</name>
<reference evidence="6 7" key="1">
    <citation type="submission" date="2019-07" db="EMBL/GenBank/DDBJ databases">
        <title>Finished genome of Venturia effusa.</title>
        <authorList>
            <person name="Young C.A."/>
            <person name="Cox M.P."/>
            <person name="Ganley A.R.D."/>
            <person name="David W.J."/>
        </authorList>
    </citation>
    <scope>NUCLEOTIDE SEQUENCE [LARGE SCALE GENOMIC DNA]</scope>
    <source>
        <strain evidence="7">albino</strain>
    </source>
</reference>
<proteinExistence type="inferred from homology"/>
<dbReference type="SUPFAM" id="SSF51905">
    <property type="entry name" value="FAD/NAD(P)-binding domain"/>
    <property type="match status" value="2"/>
</dbReference>
<evidence type="ECO:0000259" key="5">
    <source>
        <dbReference type="Pfam" id="PF07992"/>
    </source>
</evidence>
<dbReference type="STRING" id="50376.A0A517LCR0"/>
<dbReference type="OrthoDB" id="202203at2759"/>
<evidence type="ECO:0000313" key="6">
    <source>
        <dbReference type="EMBL" id="QDS73428.1"/>
    </source>
</evidence>
<protein>
    <recommendedName>
        <fullName evidence="5">FAD/NAD(P)-binding domain-containing protein</fullName>
    </recommendedName>
</protein>
<dbReference type="PANTHER" id="PTHR43735:SF3">
    <property type="entry name" value="FERROPTOSIS SUPPRESSOR PROTEIN 1"/>
    <property type="match status" value="1"/>
</dbReference>
<dbReference type="EMBL" id="CP042193">
    <property type="protein sequence ID" value="QDS73428.1"/>
    <property type="molecule type" value="Genomic_DNA"/>
</dbReference>
<gene>
    <name evidence="6" type="ORF">FKW77_008500</name>
</gene>
<dbReference type="InterPro" id="IPR023753">
    <property type="entry name" value="FAD/NAD-binding_dom"/>
</dbReference>
<keyword evidence="4" id="KW-0560">Oxidoreductase</keyword>
<evidence type="ECO:0000256" key="3">
    <source>
        <dbReference type="ARBA" id="ARBA00022827"/>
    </source>
</evidence>
<dbReference type="GO" id="GO:0050660">
    <property type="term" value="F:flavin adenine dinucleotide binding"/>
    <property type="evidence" value="ECO:0007669"/>
    <property type="project" value="TreeGrafter"/>
</dbReference>
<evidence type="ECO:0000256" key="1">
    <source>
        <dbReference type="ARBA" id="ARBA00006442"/>
    </source>
</evidence>